<comment type="caution">
    <text evidence="3">The sequence shown here is derived from an EMBL/GenBank/DDBJ whole genome shotgun (WGS) entry which is preliminary data.</text>
</comment>
<dbReference type="RefSeq" id="WP_149082059.1">
    <property type="nucleotide sequence ID" value="NZ_VTAW01000018.1"/>
</dbReference>
<evidence type="ECO:0000256" key="1">
    <source>
        <dbReference type="SAM" id="MobiDB-lite"/>
    </source>
</evidence>
<proteinExistence type="predicted"/>
<evidence type="ECO:0000313" key="3">
    <source>
        <dbReference type="EMBL" id="TYT61413.1"/>
    </source>
</evidence>
<dbReference type="Proteomes" id="UP000324104">
    <property type="component" value="Unassembled WGS sequence"/>
</dbReference>
<dbReference type="EMBL" id="VTAW01000018">
    <property type="protein sequence ID" value="TYT61413.1"/>
    <property type="molecule type" value="Genomic_DNA"/>
</dbReference>
<keyword evidence="4" id="KW-1185">Reference proteome</keyword>
<accession>A0A5D5AKC2</accession>
<evidence type="ECO:0000259" key="2">
    <source>
        <dbReference type="Pfam" id="PF18545"/>
    </source>
</evidence>
<feature type="region of interest" description="Disordered" evidence="1">
    <location>
        <begin position="1"/>
        <end position="29"/>
    </location>
</feature>
<organism evidence="3 4">
    <name type="scientific">Natrialba swarupiae</name>
    <dbReference type="NCBI Taxonomy" id="2448032"/>
    <lineage>
        <taxon>Archaea</taxon>
        <taxon>Methanobacteriati</taxon>
        <taxon>Methanobacteriota</taxon>
        <taxon>Stenosarchaea group</taxon>
        <taxon>Halobacteria</taxon>
        <taxon>Halobacteriales</taxon>
        <taxon>Natrialbaceae</taxon>
        <taxon>Natrialba</taxon>
    </lineage>
</organism>
<sequence>MGPGESTSVKIAKKVAARDGTSPSDLQPPLYAAVDTDALDALFRPSTTRETDLRLEFTYRGYTISVTPPQEIEIEPRCSSAEPSVD</sequence>
<evidence type="ECO:0000313" key="4">
    <source>
        <dbReference type="Proteomes" id="UP000324104"/>
    </source>
</evidence>
<protein>
    <recommendedName>
        <fullName evidence="2">Halobacterial output domain-containing protein</fullName>
    </recommendedName>
</protein>
<name>A0A5D5AKC2_9EURY</name>
<gene>
    <name evidence="3" type="ORF">FYC77_13695</name>
</gene>
<feature type="domain" description="Halobacterial output" evidence="2">
    <location>
        <begin position="5"/>
        <end position="76"/>
    </location>
</feature>
<dbReference type="AlphaFoldDB" id="A0A5D5AKC2"/>
<dbReference type="InterPro" id="IPR040624">
    <property type="entry name" value="HalOD1"/>
</dbReference>
<reference evidence="3 4" key="1">
    <citation type="submission" date="2019-08" db="EMBL/GenBank/DDBJ databases">
        <title>Archaea genome.</title>
        <authorList>
            <person name="Kajale S."/>
            <person name="Shouche Y."/>
            <person name="Deshpande N."/>
            <person name="Sharma A."/>
        </authorList>
    </citation>
    <scope>NUCLEOTIDE SEQUENCE [LARGE SCALE GENOMIC DNA]</scope>
    <source>
        <strain evidence="3 4">ESP3B_9</strain>
    </source>
</reference>
<dbReference type="Pfam" id="PF18545">
    <property type="entry name" value="HalOD1"/>
    <property type="match status" value="1"/>
</dbReference>